<evidence type="ECO:0000313" key="4">
    <source>
        <dbReference type="Proteomes" id="UP000501705"/>
    </source>
</evidence>
<feature type="transmembrane region" description="Helical" evidence="1">
    <location>
        <begin position="187"/>
        <end position="214"/>
    </location>
</feature>
<feature type="transmembrane region" description="Helical" evidence="1">
    <location>
        <begin position="54"/>
        <end position="75"/>
    </location>
</feature>
<reference evidence="3 4" key="1">
    <citation type="journal article" date="2019" name="ACS Chem. Biol.">
        <title>Identification and Mobilization of a Cryptic Antibiotic Biosynthesis Gene Locus from a Human-Pathogenic Nocardia Isolate.</title>
        <authorList>
            <person name="Herisse M."/>
            <person name="Ishida K."/>
            <person name="Porter J.L."/>
            <person name="Howden B."/>
            <person name="Hertweck C."/>
            <person name="Stinear T.P."/>
            <person name="Pidot S.J."/>
        </authorList>
    </citation>
    <scope>NUCLEOTIDE SEQUENCE [LARGE SCALE GENOMIC DNA]</scope>
    <source>
        <strain evidence="3 4">AUSMDU00024985</strain>
    </source>
</reference>
<proteinExistence type="predicted"/>
<keyword evidence="1" id="KW-1133">Transmembrane helix</keyword>
<dbReference type="Gene3D" id="3.30.70.270">
    <property type="match status" value="1"/>
</dbReference>
<dbReference type="PANTHER" id="PTHR45138:SF9">
    <property type="entry name" value="DIGUANYLATE CYCLASE DGCM-RELATED"/>
    <property type="match status" value="1"/>
</dbReference>
<gene>
    <name evidence="3" type="ORF">F5X71_34995</name>
</gene>
<evidence type="ECO:0000313" key="3">
    <source>
        <dbReference type="EMBL" id="QIS06832.1"/>
    </source>
</evidence>
<dbReference type="InterPro" id="IPR043128">
    <property type="entry name" value="Rev_trsase/Diguanyl_cyclase"/>
</dbReference>
<dbReference type="GO" id="GO:0005886">
    <property type="term" value="C:plasma membrane"/>
    <property type="evidence" value="ECO:0007669"/>
    <property type="project" value="TreeGrafter"/>
</dbReference>
<dbReference type="EMBL" id="CP046171">
    <property type="protein sequence ID" value="QIS06832.1"/>
    <property type="molecule type" value="Genomic_DNA"/>
</dbReference>
<dbReference type="PROSITE" id="PS50887">
    <property type="entry name" value="GGDEF"/>
    <property type="match status" value="1"/>
</dbReference>
<dbReference type="InterPro" id="IPR050469">
    <property type="entry name" value="Diguanylate_Cyclase"/>
</dbReference>
<dbReference type="InterPro" id="IPR000160">
    <property type="entry name" value="GGDEF_dom"/>
</dbReference>
<dbReference type="GO" id="GO:0043709">
    <property type="term" value="P:cell adhesion involved in single-species biofilm formation"/>
    <property type="evidence" value="ECO:0007669"/>
    <property type="project" value="TreeGrafter"/>
</dbReference>
<evidence type="ECO:0000259" key="2">
    <source>
        <dbReference type="PROSITE" id="PS50887"/>
    </source>
</evidence>
<keyword evidence="1" id="KW-0472">Membrane</keyword>
<protein>
    <submittedName>
        <fullName evidence="3">Diguanylate cyclase</fullName>
    </submittedName>
</protein>
<dbReference type="CDD" id="cd01949">
    <property type="entry name" value="GGDEF"/>
    <property type="match status" value="1"/>
</dbReference>
<organism evidence="3 4">
    <name type="scientific">Nocardia brasiliensis</name>
    <dbReference type="NCBI Taxonomy" id="37326"/>
    <lineage>
        <taxon>Bacteria</taxon>
        <taxon>Bacillati</taxon>
        <taxon>Actinomycetota</taxon>
        <taxon>Actinomycetes</taxon>
        <taxon>Mycobacteriales</taxon>
        <taxon>Nocardiaceae</taxon>
        <taxon>Nocardia</taxon>
    </lineage>
</organism>
<feature type="transmembrane region" description="Helical" evidence="1">
    <location>
        <begin position="136"/>
        <end position="154"/>
    </location>
</feature>
<dbReference type="Pfam" id="PF00990">
    <property type="entry name" value="GGDEF"/>
    <property type="match status" value="1"/>
</dbReference>
<name>A0A6G9Y0V2_NOCBR</name>
<dbReference type="SUPFAM" id="SSF55073">
    <property type="entry name" value="Nucleotide cyclase"/>
    <property type="match status" value="1"/>
</dbReference>
<dbReference type="NCBIfam" id="TIGR00254">
    <property type="entry name" value="GGDEF"/>
    <property type="match status" value="1"/>
</dbReference>
<sequence>MPWSRACRMQSETSTSEVVSGVPDAVAMFRAWWRDPADYAWLARALDAYPAVRWLKLVVGAGGVLLMGIAVLALTSDGGPPDTVGRTLDWVIVAFAGYWALRWWLLPWPSRIESLLLFGGADVGITVANLQESNRVYGAVGLTLLVVTGGYLAVMHNAKVLAVHAAWTMFSTLLLSGRMVAEGGDPMLGVAIVLMMVACGVLLLPSMQFCFWVLRQDAVRDPLTTLLNRRGLELRLAQLIGSGCHAPVCAIALDIDRFKDVNDRFGHGVGDQVLVCTAGRLRAVLGSPALVARTGGEEFVIFGRLDEQTAQAAAEQVRLAVSEPIPVRAAAAEPAETIAVTASVGVVVARGTRDPAQAYRLLRNADEAMYRAKQLGGNMVVADASVVSNTL</sequence>
<accession>A0A6G9Y0V2</accession>
<dbReference type="GO" id="GO:1902201">
    <property type="term" value="P:negative regulation of bacterial-type flagellum-dependent cell motility"/>
    <property type="evidence" value="ECO:0007669"/>
    <property type="project" value="TreeGrafter"/>
</dbReference>
<dbReference type="Proteomes" id="UP000501705">
    <property type="component" value="Chromosome"/>
</dbReference>
<dbReference type="GO" id="GO:0052621">
    <property type="term" value="F:diguanylate cyclase activity"/>
    <property type="evidence" value="ECO:0007669"/>
    <property type="project" value="TreeGrafter"/>
</dbReference>
<keyword evidence="1" id="KW-0812">Transmembrane</keyword>
<dbReference type="InterPro" id="IPR029787">
    <property type="entry name" value="Nucleotide_cyclase"/>
</dbReference>
<dbReference type="AlphaFoldDB" id="A0A6G9Y0V2"/>
<feature type="domain" description="GGDEF" evidence="2">
    <location>
        <begin position="246"/>
        <end position="385"/>
    </location>
</feature>
<dbReference type="PANTHER" id="PTHR45138">
    <property type="entry name" value="REGULATORY COMPONENTS OF SENSORY TRANSDUCTION SYSTEM"/>
    <property type="match status" value="1"/>
</dbReference>
<dbReference type="SMART" id="SM00267">
    <property type="entry name" value="GGDEF"/>
    <property type="match status" value="1"/>
</dbReference>
<evidence type="ECO:0000256" key="1">
    <source>
        <dbReference type="SAM" id="Phobius"/>
    </source>
</evidence>
<feature type="transmembrane region" description="Helical" evidence="1">
    <location>
        <begin position="161"/>
        <end position="181"/>
    </location>
</feature>